<evidence type="ECO:0000256" key="3">
    <source>
        <dbReference type="ARBA" id="ARBA00020266"/>
    </source>
</evidence>
<dbReference type="SMART" id="SM00729">
    <property type="entry name" value="Elp3"/>
    <property type="match status" value="1"/>
</dbReference>
<keyword evidence="4" id="KW-0004">4Fe-4S</keyword>
<comment type="similarity">
    <text evidence="2 15">Belongs to the ELP3 family.</text>
</comment>
<dbReference type="SFLD" id="SFLDG01086">
    <property type="entry name" value="elongater_protein-like"/>
    <property type="match status" value="1"/>
</dbReference>
<feature type="binding site" evidence="16">
    <location>
        <position position="119"/>
    </location>
    <ligand>
        <name>[4Fe-4S] cluster</name>
        <dbReference type="ChEBI" id="CHEBI:49883"/>
        <note>4Fe-4S-S-AdoMet</note>
    </ligand>
</feature>
<dbReference type="CDD" id="cd01335">
    <property type="entry name" value="Radical_SAM"/>
    <property type="match status" value="1"/>
</dbReference>
<dbReference type="Pfam" id="PF23613">
    <property type="entry name" value="ELP3_N"/>
    <property type="match status" value="1"/>
</dbReference>
<proteinExistence type="inferred from homology"/>
<feature type="binding site" evidence="16">
    <location>
        <position position="132"/>
    </location>
    <ligand>
        <name>[4Fe-4S] cluster</name>
        <dbReference type="ChEBI" id="CHEBI:49883"/>
        <note>4Fe-4S-S-AdoMet</note>
    </ligand>
</feature>
<keyword evidence="11 16" id="KW-0408">Iron</keyword>
<evidence type="ECO:0000256" key="10">
    <source>
        <dbReference type="ARBA" id="ARBA00022884"/>
    </source>
</evidence>
<evidence type="ECO:0000256" key="9">
    <source>
        <dbReference type="ARBA" id="ARBA00022723"/>
    </source>
</evidence>
<evidence type="ECO:0000256" key="11">
    <source>
        <dbReference type="ARBA" id="ARBA00023004"/>
    </source>
</evidence>
<dbReference type="EMBL" id="CAUYUE010000011">
    <property type="protein sequence ID" value="CAK0785035.1"/>
    <property type="molecule type" value="Genomic_DNA"/>
</dbReference>
<organism evidence="19 20">
    <name type="scientific">Coccomyxa viridis</name>
    <dbReference type="NCBI Taxonomy" id="1274662"/>
    <lineage>
        <taxon>Eukaryota</taxon>
        <taxon>Viridiplantae</taxon>
        <taxon>Chlorophyta</taxon>
        <taxon>core chlorophytes</taxon>
        <taxon>Trebouxiophyceae</taxon>
        <taxon>Trebouxiophyceae incertae sedis</taxon>
        <taxon>Coccomyxaceae</taxon>
        <taxon>Coccomyxa</taxon>
    </lineage>
</organism>
<evidence type="ECO:0000259" key="18">
    <source>
        <dbReference type="PROSITE" id="PS51918"/>
    </source>
</evidence>
<dbReference type="InterPro" id="IPR039661">
    <property type="entry name" value="ELP3"/>
</dbReference>
<keyword evidence="10" id="KW-0694">RNA-binding</keyword>
<evidence type="ECO:0000256" key="14">
    <source>
        <dbReference type="ARBA" id="ARBA00047372"/>
    </source>
</evidence>
<dbReference type="AlphaFoldDB" id="A0AAV1IF13"/>
<sequence length="577" mass="65165">MAADFDDDDAAASSYKGKQRFNRKGTLLLPPEEARVRAITEIVAELQRGVKEGRDVNLNAIKRDASSKYCLAKAPKLVEIMNAVPEEFKSILIPQLRAKPVRTASGIAVVAVMSKPHRCPHIATTGNICVYCPGGPDSDFEYSTQSYTGYEPTSMRAIRARYNPYVQARARVDQLRRLGHSVDKVEFILMGGTFMSLPLDYRDYFIRGLHDALSGHMSSCVEEAVTYSEQSHTRCIGLTIETRPDYCLTPHLQQMLSYGCTRLEIGLQSIYEDVARDTNRGHTVAAVGECFRLAKDAGFKVIAHMMPDLPNVGWERDVESFTEFFENPAFRTDGLKLYPTLVIRGTGLYELWKAGLYRNYDPSLLVELVARLLALVPPWVRVYRIQRDIPMPLVTSGVEKGNLRELALARMGQLGLRCRDVRTREAGIQDIHGKAAPEEVELVRREYTANGGWETFLAYEDVRQDILIGLLRLRRLSGARSIVRELHVYGSAVAVHLRDTSKHQHQGYGTLLLEEAERISALEHRSSKLLVISGVGTRHYYRKLGYHLEGPYMVKDLPQVPRSRLYRQRRAPKQLDG</sequence>
<keyword evidence="20" id="KW-1185">Reference proteome</keyword>
<dbReference type="PROSITE" id="PS51186">
    <property type="entry name" value="GNAT"/>
    <property type="match status" value="1"/>
</dbReference>
<dbReference type="SUPFAM" id="SSF102114">
    <property type="entry name" value="Radical SAM enzymes"/>
    <property type="match status" value="1"/>
</dbReference>
<dbReference type="Pfam" id="PF04055">
    <property type="entry name" value="Radical_SAM"/>
    <property type="match status" value="1"/>
</dbReference>
<evidence type="ECO:0000256" key="7">
    <source>
        <dbReference type="ARBA" id="ARBA00022691"/>
    </source>
</evidence>
<feature type="domain" description="N-acetyltransferase" evidence="17">
    <location>
        <begin position="416"/>
        <end position="572"/>
    </location>
</feature>
<dbReference type="PANTHER" id="PTHR11135:SF0">
    <property type="entry name" value="ELONGATOR COMPLEX PROTEIN 3"/>
    <property type="match status" value="1"/>
</dbReference>
<evidence type="ECO:0000256" key="4">
    <source>
        <dbReference type="ARBA" id="ARBA00022485"/>
    </source>
</evidence>
<protein>
    <recommendedName>
        <fullName evidence="3 15">Elongator complex protein 3</fullName>
        <ecNumber evidence="15">2.3.1.-</ecNumber>
    </recommendedName>
</protein>
<dbReference type="PANTHER" id="PTHR11135">
    <property type="entry name" value="HISTONE ACETYLTRANSFERASE-RELATED"/>
    <property type="match status" value="1"/>
</dbReference>
<comment type="cofactor">
    <cofactor evidence="15 16">
        <name>[4Fe-4S] cluster</name>
        <dbReference type="ChEBI" id="CHEBI:49883"/>
    </cofactor>
    <text evidence="15 16">Binds 1 [4Fe-4S] cluster. The cluster is coordinated with 3 cysteines and an exchangeable S-adenosyl-L-methionine.</text>
</comment>
<dbReference type="SFLD" id="SFLDS00029">
    <property type="entry name" value="Radical_SAM"/>
    <property type="match status" value="1"/>
</dbReference>
<gene>
    <name evidence="19" type="primary">ELP3</name>
    <name evidence="19" type="ORF">CVIRNUC_008240</name>
</gene>
<keyword evidence="8 15" id="KW-0819">tRNA processing</keyword>
<comment type="pathway">
    <text evidence="1">tRNA modification; 5-methoxycarbonylmethyl-2-thiouridine-tRNA biosynthesis.</text>
</comment>
<name>A0AAV1IF13_9CHLO</name>
<evidence type="ECO:0000259" key="17">
    <source>
        <dbReference type="PROSITE" id="PS51186"/>
    </source>
</evidence>
<dbReference type="GO" id="GO:0046872">
    <property type="term" value="F:metal ion binding"/>
    <property type="evidence" value="ECO:0007669"/>
    <property type="project" value="UniProtKB-KW"/>
</dbReference>
<dbReference type="NCBIfam" id="TIGR01211">
    <property type="entry name" value="ELP3"/>
    <property type="match status" value="1"/>
</dbReference>
<feature type="binding site" evidence="16">
    <location>
        <position position="129"/>
    </location>
    <ligand>
        <name>[4Fe-4S] cluster</name>
        <dbReference type="ChEBI" id="CHEBI:49883"/>
        <note>4Fe-4S-S-AdoMet</note>
    </ligand>
</feature>
<evidence type="ECO:0000256" key="16">
    <source>
        <dbReference type="PIRSR" id="PIRSR005669-1"/>
    </source>
</evidence>
<dbReference type="GO" id="GO:0005634">
    <property type="term" value="C:nucleus"/>
    <property type="evidence" value="ECO:0007669"/>
    <property type="project" value="TreeGrafter"/>
</dbReference>
<evidence type="ECO:0000256" key="15">
    <source>
        <dbReference type="PIRNR" id="PIRNR005669"/>
    </source>
</evidence>
<dbReference type="InterPro" id="IPR007197">
    <property type="entry name" value="rSAM"/>
</dbReference>
<evidence type="ECO:0000256" key="5">
    <source>
        <dbReference type="ARBA" id="ARBA00022555"/>
    </source>
</evidence>
<dbReference type="GO" id="GO:0000049">
    <property type="term" value="F:tRNA binding"/>
    <property type="evidence" value="ECO:0007669"/>
    <property type="project" value="UniProtKB-KW"/>
</dbReference>
<dbReference type="InterPro" id="IPR000182">
    <property type="entry name" value="GNAT_dom"/>
</dbReference>
<dbReference type="Pfam" id="PF16199">
    <property type="entry name" value="Radical_SAM_C"/>
    <property type="match status" value="1"/>
</dbReference>
<dbReference type="GO" id="GO:0051539">
    <property type="term" value="F:4 iron, 4 sulfur cluster binding"/>
    <property type="evidence" value="ECO:0007669"/>
    <property type="project" value="UniProtKB-KW"/>
</dbReference>
<keyword evidence="5 15" id="KW-0820">tRNA-binding</keyword>
<dbReference type="GO" id="GO:0106261">
    <property type="term" value="F:tRNA uridine(34) acetyltransferase activity"/>
    <property type="evidence" value="ECO:0007669"/>
    <property type="project" value="UniProtKB-EC"/>
</dbReference>
<keyword evidence="13 15" id="KW-0012">Acyltransferase</keyword>
<evidence type="ECO:0000256" key="1">
    <source>
        <dbReference type="ARBA" id="ARBA00005043"/>
    </source>
</evidence>
<dbReference type="InterPro" id="IPR058240">
    <property type="entry name" value="rSAM_sf"/>
</dbReference>
<dbReference type="GO" id="GO:0005737">
    <property type="term" value="C:cytoplasm"/>
    <property type="evidence" value="ECO:0007669"/>
    <property type="project" value="TreeGrafter"/>
</dbReference>
<dbReference type="InterPro" id="IPR032432">
    <property type="entry name" value="Radical_SAM_C"/>
</dbReference>
<keyword evidence="12 15" id="KW-0411">Iron-sulfur</keyword>
<dbReference type="InterPro" id="IPR006638">
    <property type="entry name" value="Elp3/MiaA/NifB-like_rSAM"/>
</dbReference>
<accession>A0AAV1IF13</accession>
<evidence type="ECO:0000256" key="2">
    <source>
        <dbReference type="ARBA" id="ARBA00005494"/>
    </source>
</evidence>
<dbReference type="Proteomes" id="UP001314263">
    <property type="component" value="Unassembled WGS sequence"/>
</dbReference>
<evidence type="ECO:0000256" key="8">
    <source>
        <dbReference type="ARBA" id="ARBA00022694"/>
    </source>
</evidence>
<reference evidence="19 20" key="1">
    <citation type="submission" date="2023-10" db="EMBL/GenBank/DDBJ databases">
        <authorList>
            <person name="Maclean D."/>
            <person name="Macfadyen A."/>
        </authorList>
    </citation>
    <scope>NUCLEOTIDE SEQUENCE [LARGE SCALE GENOMIC DNA]</scope>
</reference>
<dbReference type="EC" id="2.3.1.-" evidence="15"/>
<dbReference type="GO" id="GO:0033588">
    <property type="term" value="C:elongator holoenzyme complex"/>
    <property type="evidence" value="ECO:0007669"/>
    <property type="project" value="TreeGrafter"/>
</dbReference>
<dbReference type="SUPFAM" id="SSF55729">
    <property type="entry name" value="Acyl-CoA N-acyltransferases (Nat)"/>
    <property type="match status" value="1"/>
</dbReference>
<dbReference type="GO" id="GO:0002926">
    <property type="term" value="P:tRNA wobble base 5-methoxycarbonylmethyl-2-thiouridinylation"/>
    <property type="evidence" value="ECO:0007669"/>
    <property type="project" value="TreeGrafter"/>
</dbReference>
<evidence type="ECO:0000256" key="13">
    <source>
        <dbReference type="ARBA" id="ARBA00023315"/>
    </source>
</evidence>
<dbReference type="Gene3D" id="3.40.630.30">
    <property type="match status" value="1"/>
</dbReference>
<comment type="catalytic activity">
    <reaction evidence="14">
        <text>uridine(34) in tRNA + acetyl-CoA + S-adenosyl-L-methionine + H2O = 5-(carboxymethyl)uridine(34) in tRNA + 5'-deoxyadenosine + L-methionine + CoA + 2 H(+)</text>
        <dbReference type="Rhea" id="RHEA:61020"/>
        <dbReference type="Rhea" id="RHEA-COMP:10407"/>
        <dbReference type="Rhea" id="RHEA-COMP:11727"/>
        <dbReference type="ChEBI" id="CHEBI:15377"/>
        <dbReference type="ChEBI" id="CHEBI:15378"/>
        <dbReference type="ChEBI" id="CHEBI:17319"/>
        <dbReference type="ChEBI" id="CHEBI:57287"/>
        <dbReference type="ChEBI" id="CHEBI:57288"/>
        <dbReference type="ChEBI" id="CHEBI:57844"/>
        <dbReference type="ChEBI" id="CHEBI:59789"/>
        <dbReference type="ChEBI" id="CHEBI:65315"/>
        <dbReference type="ChEBI" id="CHEBI:74882"/>
        <dbReference type="EC" id="2.3.1.311"/>
    </reaction>
    <physiologicalReaction direction="left-to-right" evidence="14">
        <dbReference type="Rhea" id="RHEA:61021"/>
    </physiologicalReaction>
</comment>
<dbReference type="PROSITE" id="PS51918">
    <property type="entry name" value="RADICAL_SAM"/>
    <property type="match status" value="1"/>
</dbReference>
<keyword evidence="9 15" id="KW-0479">Metal-binding</keyword>
<dbReference type="PIRSF" id="PIRSF005669">
    <property type="entry name" value="Hist_AcTrfase_ELP3"/>
    <property type="match status" value="1"/>
</dbReference>
<dbReference type="InterPro" id="IPR016181">
    <property type="entry name" value="Acyl_CoA_acyltransferase"/>
</dbReference>
<evidence type="ECO:0000313" key="19">
    <source>
        <dbReference type="EMBL" id="CAK0785035.1"/>
    </source>
</evidence>
<feature type="domain" description="Radical SAM core" evidence="18">
    <location>
        <begin position="102"/>
        <end position="392"/>
    </location>
</feature>
<evidence type="ECO:0000256" key="6">
    <source>
        <dbReference type="ARBA" id="ARBA00022679"/>
    </source>
</evidence>
<dbReference type="InterPro" id="IPR056591">
    <property type="entry name" value="ELP3-like_N"/>
</dbReference>
<comment type="function">
    <text evidence="15">Catalytic tRNA acetyltransferase subunit of the elongator complex, which is required for multiple tRNA modifications, including mcm5U (5-methoxycarbonylmethyl uridine), mcm5s2U (5-methoxycarbonylmethyl-2-thiouridine), and ncm5U (5-carbamoylmethyl uridine). In the elongator complex, acts as a tRNA uridine(34) acetyltransferase by mediating formation of carboxymethyluridine in the wobble base at position 34 in tRNAs.</text>
</comment>
<dbReference type="InterPro" id="IPR034687">
    <property type="entry name" value="ELP3-like"/>
</dbReference>
<keyword evidence="6 15" id="KW-0808">Transferase</keyword>
<evidence type="ECO:0000313" key="20">
    <source>
        <dbReference type="Proteomes" id="UP001314263"/>
    </source>
</evidence>
<keyword evidence="7 15" id="KW-0949">S-adenosyl-L-methionine</keyword>
<dbReference type="SFLD" id="SFLDF00344">
    <property type="entry name" value="ELP3-like"/>
    <property type="match status" value="1"/>
</dbReference>
<comment type="caution">
    <text evidence="19">The sequence shown here is derived from an EMBL/GenBank/DDBJ whole genome shotgun (WGS) entry which is preliminary data.</text>
</comment>
<evidence type="ECO:0000256" key="12">
    <source>
        <dbReference type="ARBA" id="ARBA00023014"/>
    </source>
</evidence>